<name>A0ABQ7KNM7_BRACM</name>
<evidence type="ECO:0000313" key="1">
    <source>
        <dbReference type="EMBL" id="KAG5375842.1"/>
    </source>
</evidence>
<comment type="caution">
    <text evidence="1">The sequence shown here is derived from an EMBL/GenBank/DDBJ whole genome shotgun (WGS) entry which is preliminary data.</text>
</comment>
<keyword evidence="2" id="KW-1185">Reference proteome</keyword>
<dbReference type="Proteomes" id="UP000823674">
    <property type="component" value="Chromosome A10"/>
</dbReference>
<dbReference type="EMBL" id="JADBGQ010000010">
    <property type="protein sequence ID" value="KAG5375842.1"/>
    <property type="molecule type" value="Genomic_DNA"/>
</dbReference>
<organism evidence="1 2">
    <name type="scientific">Brassica rapa subsp. trilocularis</name>
    <dbReference type="NCBI Taxonomy" id="1813537"/>
    <lineage>
        <taxon>Eukaryota</taxon>
        <taxon>Viridiplantae</taxon>
        <taxon>Streptophyta</taxon>
        <taxon>Embryophyta</taxon>
        <taxon>Tracheophyta</taxon>
        <taxon>Spermatophyta</taxon>
        <taxon>Magnoliopsida</taxon>
        <taxon>eudicotyledons</taxon>
        <taxon>Gunneridae</taxon>
        <taxon>Pentapetalae</taxon>
        <taxon>rosids</taxon>
        <taxon>malvids</taxon>
        <taxon>Brassicales</taxon>
        <taxon>Brassicaceae</taxon>
        <taxon>Brassiceae</taxon>
        <taxon>Brassica</taxon>
    </lineage>
</organism>
<sequence length="167" mass="18595">MIGSILRTSERPSRNIERVISGHLRSRVSQKWYQSMIVMGSYPTVIFHSRSTETSLNGWTVFTDVTVTRLEFATLMVGLTTVMLGRDIWDIGYISNTSPNSCVIEVKVGVDCDLIQCDSTAHEHSDALILPASQVYPAYAKTYKHQSHTSLISLTLVSSLALEEEVV</sequence>
<gene>
    <name evidence="1" type="primary">A10g504420.1_BraROA</name>
    <name evidence="1" type="ORF">IGI04_040438</name>
</gene>
<accession>A0ABQ7KNM7</accession>
<evidence type="ECO:0000313" key="2">
    <source>
        <dbReference type="Proteomes" id="UP000823674"/>
    </source>
</evidence>
<reference evidence="1 2" key="1">
    <citation type="submission" date="2021-03" db="EMBL/GenBank/DDBJ databases">
        <authorList>
            <person name="King G.J."/>
            <person name="Bancroft I."/>
            <person name="Baten A."/>
            <person name="Bloomfield J."/>
            <person name="Borpatragohain P."/>
            <person name="He Z."/>
            <person name="Irish N."/>
            <person name="Irwin J."/>
            <person name="Liu K."/>
            <person name="Mauleon R.P."/>
            <person name="Moore J."/>
            <person name="Morris R."/>
            <person name="Ostergaard L."/>
            <person name="Wang B."/>
            <person name="Wells R."/>
        </authorList>
    </citation>
    <scope>NUCLEOTIDE SEQUENCE [LARGE SCALE GENOMIC DNA]</scope>
    <source>
        <strain evidence="1">R-o-18</strain>
        <tissue evidence="1">Leaf</tissue>
    </source>
</reference>
<proteinExistence type="predicted"/>
<protein>
    <submittedName>
        <fullName evidence="1">Uncharacterized protein</fullName>
    </submittedName>
</protein>